<dbReference type="Proteomes" id="UP000242474">
    <property type="component" value="Unassembled WGS sequence"/>
</dbReference>
<organism evidence="6 7">
    <name type="scientific">Coemansia reversa (strain ATCC 12441 / NRRL 1564)</name>
    <dbReference type="NCBI Taxonomy" id="763665"/>
    <lineage>
        <taxon>Eukaryota</taxon>
        <taxon>Fungi</taxon>
        <taxon>Fungi incertae sedis</taxon>
        <taxon>Zoopagomycota</taxon>
        <taxon>Kickxellomycotina</taxon>
        <taxon>Kickxellomycetes</taxon>
        <taxon>Kickxellales</taxon>
        <taxon>Kickxellaceae</taxon>
        <taxon>Coemansia</taxon>
    </lineage>
</organism>
<evidence type="ECO:0000256" key="4">
    <source>
        <dbReference type="RuleBase" id="RU110713"/>
    </source>
</evidence>
<keyword evidence="2" id="KW-0479">Metal-binding</keyword>
<dbReference type="InterPro" id="IPR034751">
    <property type="entry name" value="Yippee"/>
</dbReference>
<dbReference type="EMBL" id="KZ303497">
    <property type="protein sequence ID" value="PIA16914.1"/>
    <property type="molecule type" value="Genomic_DNA"/>
</dbReference>
<dbReference type="InterPro" id="IPR004910">
    <property type="entry name" value="Yippee/Mis18/Cereblon"/>
</dbReference>
<feature type="domain" description="Yippee" evidence="5">
    <location>
        <begin position="13"/>
        <end position="110"/>
    </location>
</feature>
<comment type="similarity">
    <text evidence="1 4">Belongs to the yippee family.</text>
</comment>
<sequence>MGYMHQAFLGGKGIYACRDCHTHIAQRSSIESRQYTGQYGRAILFTDIVNVRAGQEDKRSMTTGVHIVRDIYCMRCSKYVGWTYVKAFESDQRFKEGKFILERELICDITRDWEVY</sequence>
<reference evidence="6 7" key="1">
    <citation type="journal article" date="2015" name="Genome Biol. Evol.">
        <title>Phylogenomic analyses indicate that early fungi evolved digesting cell walls of algal ancestors of land plants.</title>
        <authorList>
            <person name="Chang Y."/>
            <person name="Wang S."/>
            <person name="Sekimoto S."/>
            <person name="Aerts A.L."/>
            <person name="Choi C."/>
            <person name="Clum A."/>
            <person name="LaButti K.M."/>
            <person name="Lindquist E.A."/>
            <person name="Yee Ngan C."/>
            <person name="Ohm R.A."/>
            <person name="Salamov A.A."/>
            <person name="Grigoriev I.V."/>
            <person name="Spatafora J.W."/>
            <person name="Berbee M.L."/>
        </authorList>
    </citation>
    <scope>NUCLEOTIDE SEQUENCE [LARGE SCALE GENOMIC DNA]</scope>
    <source>
        <strain evidence="6 7">NRRL 1564</strain>
    </source>
</reference>
<dbReference type="Pfam" id="PF03226">
    <property type="entry name" value="Yippee-Mis18"/>
    <property type="match status" value="1"/>
</dbReference>
<evidence type="ECO:0000256" key="2">
    <source>
        <dbReference type="ARBA" id="ARBA00022723"/>
    </source>
</evidence>
<protein>
    <recommendedName>
        <fullName evidence="4">Protein yippee-like</fullName>
    </recommendedName>
</protein>
<evidence type="ECO:0000313" key="7">
    <source>
        <dbReference type="Proteomes" id="UP000242474"/>
    </source>
</evidence>
<dbReference type="GO" id="GO:0046872">
    <property type="term" value="F:metal ion binding"/>
    <property type="evidence" value="ECO:0007669"/>
    <property type="project" value="UniProtKB-KW"/>
</dbReference>
<dbReference type="STRING" id="763665.A0A2G5BD16"/>
<name>A0A2G5BD16_COERN</name>
<proteinExistence type="inferred from homology"/>
<evidence type="ECO:0000256" key="3">
    <source>
        <dbReference type="ARBA" id="ARBA00022833"/>
    </source>
</evidence>
<evidence type="ECO:0000256" key="1">
    <source>
        <dbReference type="ARBA" id="ARBA00005613"/>
    </source>
</evidence>
<dbReference type="PANTHER" id="PTHR13848">
    <property type="entry name" value="PROTEIN YIPPEE-LIKE CG15309-RELATED"/>
    <property type="match status" value="1"/>
</dbReference>
<dbReference type="PROSITE" id="PS51792">
    <property type="entry name" value="YIPPEE"/>
    <property type="match status" value="1"/>
</dbReference>
<keyword evidence="7" id="KW-1185">Reference proteome</keyword>
<dbReference type="OrthoDB" id="6407410at2759"/>
<accession>A0A2G5BD16</accession>
<evidence type="ECO:0000313" key="6">
    <source>
        <dbReference type="EMBL" id="PIA16914.1"/>
    </source>
</evidence>
<evidence type="ECO:0000259" key="5">
    <source>
        <dbReference type="PROSITE" id="PS51792"/>
    </source>
</evidence>
<dbReference type="InterPro" id="IPR039058">
    <property type="entry name" value="Yippee_fam"/>
</dbReference>
<gene>
    <name evidence="6" type="ORF">COEREDRAFT_80958</name>
</gene>
<keyword evidence="3" id="KW-0862">Zinc</keyword>
<dbReference type="AlphaFoldDB" id="A0A2G5BD16"/>